<comment type="caution">
    <text evidence="1">The sequence shown here is derived from an EMBL/GenBank/DDBJ whole genome shotgun (WGS) entry which is preliminary data.</text>
</comment>
<dbReference type="RefSeq" id="WP_193916790.1">
    <property type="nucleotide sequence ID" value="NZ_JADEWL010000005.1"/>
</dbReference>
<proteinExistence type="predicted"/>
<protein>
    <submittedName>
        <fullName evidence="1">Uncharacterized protein</fullName>
    </submittedName>
</protein>
<evidence type="ECO:0000313" key="2">
    <source>
        <dbReference type="Proteomes" id="UP000620559"/>
    </source>
</evidence>
<keyword evidence="2" id="KW-1185">Reference proteome</keyword>
<name>A0A8J7F5G4_9CYAN</name>
<reference evidence="1" key="1">
    <citation type="submission" date="2020-10" db="EMBL/GenBank/DDBJ databases">
        <authorList>
            <person name="Castelo-Branco R."/>
            <person name="Eusebio N."/>
            <person name="Adriana R."/>
            <person name="Vieira A."/>
            <person name="Brugerolle De Fraissinette N."/>
            <person name="Rezende De Castro R."/>
            <person name="Schneider M.P."/>
            <person name="Vasconcelos V."/>
            <person name="Leao P.N."/>
        </authorList>
    </citation>
    <scope>NUCLEOTIDE SEQUENCE</scope>
    <source>
        <strain evidence="1">LEGE 06105</strain>
    </source>
</reference>
<organism evidence="1 2">
    <name type="scientific">Plectonema cf. radiosum LEGE 06105</name>
    <dbReference type="NCBI Taxonomy" id="945769"/>
    <lineage>
        <taxon>Bacteria</taxon>
        <taxon>Bacillati</taxon>
        <taxon>Cyanobacteriota</taxon>
        <taxon>Cyanophyceae</taxon>
        <taxon>Oscillatoriophycideae</taxon>
        <taxon>Oscillatoriales</taxon>
        <taxon>Microcoleaceae</taxon>
        <taxon>Plectonema</taxon>
    </lineage>
</organism>
<dbReference type="EMBL" id="JADEWL010000005">
    <property type="protein sequence ID" value="MBE9211639.1"/>
    <property type="molecule type" value="Genomic_DNA"/>
</dbReference>
<dbReference type="AlphaFoldDB" id="A0A8J7F5G4"/>
<evidence type="ECO:0000313" key="1">
    <source>
        <dbReference type="EMBL" id="MBE9211639.1"/>
    </source>
</evidence>
<dbReference type="Proteomes" id="UP000620559">
    <property type="component" value="Unassembled WGS sequence"/>
</dbReference>
<accession>A0A8J7F5G4</accession>
<gene>
    <name evidence="1" type="ORF">IQ247_02725</name>
</gene>
<sequence>MLTHQRKPVYLSLISTDLPVESVVEAAGTLYQKDSQRFHLLLNAPPLKTWQEAKAQNSPNTTVTPAQTNARVSGSPRILWLEISPYRVTMTMQGNPHLSYRHFWEKGIYGMSRYWLPSESLQNNQPIRLKNFTRNLTLSGHPLPEHLRVEYELWSGKLQLGNYILNLEIQN</sequence>